<proteinExistence type="inferred from homology"/>
<evidence type="ECO:0000256" key="5">
    <source>
        <dbReference type="ARBA" id="ARBA00022729"/>
    </source>
</evidence>
<dbReference type="PANTHER" id="PTHR30069">
    <property type="entry name" value="TONB-DEPENDENT OUTER MEMBRANE RECEPTOR"/>
    <property type="match status" value="1"/>
</dbReference>
<comment type="caution">
    <text evidence="15">The sequence shown here is derived from an EMBL/GenBank/DDBJ whole genome shotgun (WGS) entry which is preliminary data.</text>
</comment>
<evidence type="ECO:0000256" key="12">
    <source>
        <dbReference type="SAM" id="SignalP"/>
    </source>
</evidence>
<feature type="domain" description="TonB-dependent receptor-like beta-barrel" evidence="13">
    <location>
        <begin position="185"/>
        <end position="618"/>
    </location>
</feature>
<reference evidence="15 16" key="1">
    <citation type="submission" date="2017-10" db="EMBL/GenBank/DDBJ databases">
        <title>Sedimentibacterium mangrovi gen. nov., sp. nov., a novel member of family Phyllobacteriacea isolated from mangrove sediment.</title>
        <authorList>
            <person name="Liao H."/>
            <person name="Tian Y."/>
        </authorList>
    </citation>
    <scope>NUCLEOTIDE SEQUENCE [LARGE SCALE GENOMIC DNA]</scope>
    <source>
        <strain evidence="15 16">X9-2-2</strain>
    </source>
</reference>
<keyword evidence="7 10" id="KW-0472">Membrane</keyword>
<dbReference type="EMBL" id="PDVP01000016">
    <property type="protein sequence ID" value="PHP65329.1"/>
    <property type="molecule type" value="Genomic_DNA"/>
</dbReference>
<evidence type="ECO:0000256" key="6">
    <source>
        <dbReference type="ARBA" id="ARBA00023077"/>
    </source>
</evidence>
<keyword evidence="5 12" id="KW-0732">Signal</keyword>
<evidence type="ECO:0000256" key="1">
    <source>
        <dbReference type="ARBA" id="ARBA00004571"/>
    </source>
</evidence>
<keyword evidence="8 15" id="KW-0675">Receptor</keyword>
<dbReference type="GO" id="GO:0009279">
    <property type="term" value="C:cell outer membrane"/>
    <property type="evidence" value="ECO:0007669"/>
    <property type="project" value="UniProtKB-SubCell"/>
</dbReference>
<dbReference type="InterPro" id="IPR037066">
    <property type="entry name" value="Plug_dom_sf"/>
</dbReference>
<keyword evidence="16" id="KW-1185">Reference proteome</keyword>
<evidence type="ECO:0000256" key="8">
    <source>
        <dbReference type="ARBA" id="ARBA00023170"/>
    </source>
</evidence>
<evidence type="ECO:0000256" key="4">
    <source>
        <dbReference type="ARBA" id="ARBA00022692"/>
    </source>
</evidence>
<dbReference type="RefSeq" id="WP_099308070.1">
    <property type="nucleotide sequence ID" value="NZ_PDVP01000016.1"/>
</dbReference>
<sequence length="647" mass="69439">MSASACTTARIAALAAVLAASTALPAHAQDIVIDAGEVVVSTPNRTTDKKDRVGSKVEVVTKKEIEEAAKPAVTDYLATMPGVSVSANGGNGGQETGLFVRGADKKYVKTLVNGIDVSDPSATQVQPALESMTSGNVTGIELLKGSQSTLYGSDAVAGVLAVSTLDGIEQGLHHDIFGEVGSFGTWRGGYVFSGASETGKFAAGITGITSKGISAAKTNGTGPVDLDPARLEADAFDNVSADFAGEQQLSDTVTIFGAALYRRTNADYDDSGNPPTDNNFNTARSRQLAGRMGANIDLMDGRWRNTISMQAFDVDRDLNSVSIFGPFIGNWRGQRLKFDYQGAYDISDRLTLQYGADHERQTARSSDNYGGSTNNSQDMTGLWSQLVWDPTDTLTLTAGVRHDIHNVFGGHTTWRASASWRATETTRLHASTGSGFRAPSLYELYAPFGTGNTALLPEQSLSFDAGVEQTFLGGRLVVDVTGFLLDTDNLIDYSYSTFSYVQVPGVTKRSGVEVASTWAVTPDFDIRGAYTYTRTKQPDGLRRPRIPEHDVSLSAIWRPAENWTVSATARGVVNLTDRVSAGFGTFNDVRLDNFVKVDARIAWKPSEDYEVYLRGENLLDQKYETVAGYSTPGISVFAGFRAKFGSE</sequence>
<protein>
    <submittedName>
        <fullName evidence="15">TonB-dependent receptor</fullName>
    </submittedName>
</protein>
<evidence type="ECO:0000313" key="16">
    <source>
        <dbReference type="Proteomes" id="UP000221168"/>
    </source>
</evidence>
<evidence type="ECO:0000256" key="3">
    <source>
        <dbReference type="ARBA" id="ARBA00022452"/>
    </source>
</evidence>
<dbReference type="OrthoDB" id="9760333at2"/>
<dbReference type="PROSITE" id="PS52016">
    <property type="entry name" value="TONB_DEPENDENT_REC_3"/>
    <property type="match status" value="1"/>
</dbReference>
<dbReference type="AlphaFoldDB" id="A0A2G1QIL8"/>
<dbReference type="SUPFAM" id="SSF56935">
    <property type="entry name" value="Porins"/>
    <property type="match status" value="1"/>
</dbReference>
<keyword evidence="6 11" id="KW-0798">TonB box</keyword>
<dbReference type="GO" id="GO:0015344">
    <property type="term" value="F:siderophore uptake transmembrane transporter activity"/>
    <property type="evidence" value="ECO:0007669"/>
    <property type="project" value="TreeGrafter"/>
</dbReference>
<feature type="signal peptide" evidence="12">
    <location>
        <begin position="1"/>
        <end position="28"/>
    </location>
</feature>
<evidence type="ECO:0000256" key="11">
    <source>
        <dbReference type="RuleBase" id="RU003357"/>
    </source>
</evidence>
<feature type="domain" description="TonB-dependent receptor plug" evidence="14">
    <location>
        <begin position="50"/>
        <end position="159"/>
    </location>
</feature>
<keyword evidence="4 10" id="KW-0812">Transmembrane</keyword>
<dbReference type="Pfam" id="PF07715">
    <property type="entry name" value="Plug"/>
    <property type="match status" value="1"/>
</dbReference>
<keyword evidence="2 10" id="KW-0813">Transport</keyword>
<dbReference type="InterPro" id="IPR036942">
    <property type="entry name" value="Beta-barrel_TonB_sf"/>
</dbReference>
<dbReference type="CDD" id="cd01347">
    <property type="entry name" value="ligand_gated_channel"/>
    <property type="match status" value="1"/>
</dbReference>
<feature type="chain" id="PRO_5013565264" evidence="12">
    <location>
        <begin position="29"/>
        <end position="647"/>
    </location>
</feature>
<dbReference type="InterPro" id="IPR000531">
    <property type="entry name" value="Beta-barrel_TonB"/>
</dbReference>
<dbReference type="Pfam" id="PF00593">
    <property type="entry name" value="TonB_dep_Rec_b-barrel"/>
    <property type="match status" value="1"/>
</dbReference>
<evidence type="ECO:0000256" key="2">
    <source>
        <dbReference type="ARBA" id="ARBA00022448"/>
    </source>
</evidence>
<dbReference type="Gene3D" id="2.40.170.20">
    <property type="entry name" value="TonB-dependent receptor, beta-barrel domain"/>
    <property type="match status" value="1"/>
</dbReference>
<dbReference type="GO" id="GO:0044718">
    <property type="term" value="P:siderophore transmembrane transport"/>
    <property type="evidence" value="ECO:0007669"/>
    <property type="project" value="TreeGrafter"/>
</dbReference>
<evidence type="ECO:0000259" key="13">
    <source>
        <dbReference type="Pfam" id="PF00593"/>
    </source>
</evidence>
<dbReference type="InterPro" id="IPR012910">
    <property type="entry name" value="Plug_dom"/>
</dbReference>
<name>A0A2G1QIL8_9HYPH</name>
<dbReference type="InterPro" id="IPR039426">
    <property type="entry name" value="TonB-dep_rcpt-like"/>
</dbReference>
<evidence type="ECO:0000256" key="10">
    <source>
        <dbReference type="PROSITE-ProRule" id="PRU01360"/>
    </source>
</evidence>
<dbReference type="Gene3D" id="2.170.130.10">
    <property type="entry name" value="TonB-dependent receptor, plug domain"/>
    <property type="match status" value="1"/>
</dbReference>
<evidence type="ECO:0000256" key="7">
    <source>
        <dbReference type="ARBA" id="ARBA00023136"/>
    </source>
</evidence>
<organism evidence="15 16">
    <name type="scientific">Zhengella mangrovi</name>
    <dbReference type="NCBI Taxonomy" id="1982044"/>
    <lineage>
        <taxon>Bacteria</taxon>
        <taxon>Pseudomonadati</taxon>
        <taxon>Pseudomonadota</taxon>
        <taxon>Alphaproteobacteria</taxon>
        <taxon>Hyphomicrobiales</taxon>
        <taxon>Notoacmeibacteraceae</taxon>
        <taxon>Zhengella</taxon>
    </lineage>
</organism>
<evidence type="ECO:0000313" key="15">
    <source>
        <dbReference type="EMBL" id="PHP65329.1"/>
    </source>
</evidence>
<keyword evidence="3 10" id="KW-1134">Transmembrane beta strand</keyword>
<comment type="similarity">
    <text evidence="10 11">Belongs to the TonB-dependent receptor family.</text>
</comment>
<evidence type="ECO:0000259" key="14">
    <source>
        <dbReference type="Pfam" id="PF07715"/>
    </source>
</evidence>
<keyword evidence="9 10" id="KW-0998">Cell outer membrane</keyword>
<dbReference type="PANTHER" id="PTHR30069:SF29">
    <property type="entry name" value="HEMOGLOBIN AND HEMOGLOBIN-HAPTOGLOBIN-BINDING PROTEIN 1-RELATED"/>
    <property type="match status" value="1"/>
</dbReference>
<accession>A0A2G1QIL8</accession>
<gene>
    <name evidence="15" type="ORF">CSC94_19580</name>
</gene>
<comment type="subcellular location">
    <subcellularLocation>
        <location evidence="1 10">Cell outer membrane</location>
        <topology evidence="1 10">Multi-pass membrane protein</topology>
    </subcellularLocation>
</comment>
<dbReference type="Proteomes" id="UP000221168">
    <property type="component" value="Unassembled WGS sequence"/>
</dbReference>
<evidence type="ECO:0000256" key="9">
    <source>
        <dbReference type="ARBA" id="ARBA00023237"/>
    </source>
</evidence>